<name>A0A1W1URZ7_DESTI</name>
<evidence type="ECO:0000313" key="3">
    <source>
        <dbReference type="Proteomes" id="UP000192731"/>
    </source>
</evidence>
<reference evidence="2 3" key="1">
    <citation type="submission" date="2017-04" db="EMBL/GenBank/DDBJ databases">
        <authorList>
            <person name="Afonso C.L."/>
            <person name="Miller P.J."/>
            <person name="Scott M.A."/>
            <person name="Spackman E."/>
            <person name="Goraichik I."/>
            <person name="Dimitrov K.M."/>
            <person name="Suarez D.L."/>
            <person name="Swayne D.E."/>
        </authorList>
    </citation>
    <scope>NUCLEOTIDE SEQUENCE [LARGE SCALE GENOMIC DNA]</scope>
    <source>
        <strain evidence="2 3">DSM 11270</strain>
    </source>
</reference>
<evidence type="ECO:0000313" key="2">
    <source>
        <dbReference type="EMBL" id="SMB83504.1"/>
    </source>
</evidence>
<proteinExistence type="predicted"/>
<dbReference type="STRING" id="656914.SAMN00017405_1048"/>
<accession>A0A1W1URZ7</accession>
<dbReference type="Pfam" id="PF21277">
    <property type="entry name" value="T6SS_VgrG3-like_C"/>
    <property type="match status" value="1"/>
</dbReference>
<sequence>MSVSTNEVNNLLVNSYNAKINSNSENNKDQVKVAESLMFQALLNQIIKEDSSDIVTNSLLTAFASLNNLDTESSLNAMHKVHQSGAIINPSAYTSRYKAHQTSSLGGLGSMSSKYESNLNPGAIANNPGDHGGKSYGAWQFSSKMGSLDSFINWLKNNHQDIYATLSSSKIKDGGKPGLNFDHAWSSIAKTDKSRFLKAQHDYVKYAFYEQAANSLKSRFGFDINQRSEALRESLFSTAVQHGVGGAVSIFSKLNLQKDDRTIISSLYNERQKVDIYFKSSSPQIKRSVYNRFTKEKIDALNMLDKGLG</sequence>
<dbReference type="OrthoDB" id="9800780at2"/>
<dbReference type="InterPro" id="IPR049073">
    <property type="entry name" value="T6SS_VgrG3-like_C"/>
</dbReference>
<dbReference type="AlphaFoldDB" id="A0A1W1URZ7"/>
<dbReference type="EMBL" id="FWWT01000008">
    <property type="protein sequence ID" value="SMB83504.1"/>
    <property type="molecule type" value="Genomic_DNA"/>
</dbReference>
<keyword evidence="3" id="KW-1185">Reference proteome</keyword>
<protein>
    <recommendedName>
        <fullName evidence="1">Type VI secretion system spike protein VgrG3-like C-terminal domain-containing protein</fullName>
    </recommendedName>
</protein>
<dbReference type="RefSeq" id="WP_084052290.1">
    <property type="nucleotide sequence ID" value="NZ_FWWT01000008.1"/>
</dbReference>
<organism evidence="2 3">
    <name type="scientific">Desulfonispora thiosulfatigenes DSM 11270</name>
    <dbReference type="NCBI Taxonomy" id="656914"/>
    <lineage>
        <taxon>Bacteria</taxon>
        <taxon>Bacillati</taxon>
        <taxon>Bacillota</taxon>
        <taxon>Clostridia</taxon>
        <taxon>Eubacteriales</taxon>
        <taxon>Peptococcaceae</taxon>
        <taxon>Desulfonispora</taxon>
    </lineage>
</organism>
<feature type="domain" description="Type VI secretion system spike protein VgrG3-like C-terminal" evidence="1">
    <location>
        <begin position="108"/>
        <end position="297"/>
    </location>
</feature>
<gene>
    <name evidence="2" type="ORF">SAMN00017405_1048</name>
</gene>
<dbReference type="Proteomes" id="UP000192731">
    <property type="component" value="Unassembled WGS sequence"/>
</dbReference>
<evidence type="ECO:0000259" key="1">
    <source>
        <dbReference type="Pfam" id="PF21277"/>
    </source>
</evidence>